<dbReference type="Proteomes" id="UP000789570">
    <property type="component" value="Unassembled WGS sequence"/>
</dbReference>
<evidence type="ECO:0000313" key="2">
    <source>
        <dbReference type="Proteomes" id="UP000789570"/>
    </source>
</evidence>
<comment type="caution">
    <text evidence="1">The sequence shown here is derived from an EMBL/GenBank/DDBJ whole genome shotgun (WGS) entry which is preliminary data.</text>
</comment>
<organism evidence="1 2">
    <name type="scientific">Funneliformis caledonium</name>
    <dbReference type="NCBI Taxonomy" id="1117310"/>
    <lineage>
        <taxon>Eukaryota</taxon>
        <taxon>Fungi</taxon>
        <taxon>Fungi incertae sedis</taxon>
        <taxon>Mucoromycota</taxon>
        <taxon>Glomeromycotina</taxon>
        <taxon>Glomeromycetes</taxon>
        <taxon>Glomerales</taxon>
        <taxon>Glomeraceae</taxon>
        <taxon>Funneliformis</taxon>
    </lineage>
</organism>
<gene>
    <name evidence="1" type="ORF">FCALED_LOCUS6412</name>
</gene>
<keyword evidence="2" id="KW-1185">Reference proteome</keyword>
<dbReference type="EMBL" id="CAJVPQ010001527">
    <property type="protein sequence ID" value="CAG8557137.1"/>
    <property type="molecule type" value="Genomic_DNA"/>
</dbReference>
<protein>
    <submittedName>
        <fullName evidence="1">14026_t:CDS:1</fullName>
    </submittedName>
</protein>
<proteinExistence type="predicted"/>
<dbReference type="AlphaFoldDB" id="A0A9N9FTU8"/>
<accession>A0A9N9FTU8</accession>
<reference evidence="1" key="1">
    <citation type="submission" date="2021-06" db="EMBL/GenBank/DDBJ databases">
        <authorList>
            <person name="Kallberg Y."/>
            <person name="Tangrot J."/>
            <person name="Rosling A."/>
        </authorList>
    </citation>
    <scope>NUCLEOTIDE SEQUENCE</scope>
    <source>
        <strain evidence="1">UK204</strain>
    </source>
</reference>
<name>A0A9N9FTU8_9GLOM</name>
<evidence type="ECO:0000313" key="1">
    <source>
        <dbReference type="EMBL" id="CAG8557137.1"/>
    </source>
</evidence>
<sequence>MSYDISSLTSYYKNKIYKKTLDLINDVYQKNFLVILLGNFNADLSKASNSSNLQTQRLFSTYLMTST</sequence>